<dbReference type="AlphaFoldDB" id="L5M4F2"/>
<evidence type="ECO:0000313" key="2">
    <source>
        <dbReference type="Proteomes" id="UP000010556"/>
    </source>
</evidence>
<keyword evidence="2" id="KW-1185">Reference proteome</keyword>
<dbReference type="Gene3D" id="2.20.25.10">
    <property type="match status" value="1"/>
</dbReference>
<proteinExistence type="predicted"/>
<dbReference type="Proteomes" id="UP000010556">
    <property type="component" value="Unassembled WGS sequence"/>
</dbReference>
<dbReference type="GO" id="GO:0046982">
    <property type="term" value="F:protein heterodimerization activity"/>
    <property type="evidence" value="ECO:0007669"/>
    <property type="project" value="InterPro"/>
</dbReference>
<dbReference type="InterPro" id="IPR039127">
    <property type="entry name" value="Trm112"/>
</dbReference>
<sequence length="82" mass="9352">MGEEPCGFPLHLHATKVYINPVEFNPNFVTHTMMKVEWAGLANKVPKGLIHRSEYVEKFLRKIHHILQEVDVLEGTLQCPGS</sequence>
<keyword evidence="1" id="KW-0808">Transferase</keyword>
<gene>
    <name evidence="1" type="ORF">MDA_GLEAN10020960</name>
</gene>
<keyword evidence="1" id="KW-0489">Methyltransferase</keyword>
<name>L5M4F2_MYODS</name>
<protein>
    <submittedName>
        <fullName evidence="1">tRNA methyltransferase 112 like protein</fullName>
    </submittedName>
</protein>
<evidence type="ECO:0000313" key="1">
    <source>
        <dbReference type="EMBL" id="ELK33207.1"/>
    </source>
</evidence>
<dbReference type="GO" id="GO:0070476">
    <property type="term" value="P:rRNA (guanine-N7)-methylation"/>
    <property type="evidence" value="ECO:0007669"/>
    <property type="project" value="TreeGrafter"/>
</dbReference>
<reference evidence="2" key="1">
    <citation type="journal article" date="2013" name="Science">
        <title>Comparative analysis of bat genomes provides insight into the evolution of flight and immunity.</title>
        <authorList>
            <person name="Zhang G."/>
            <person name="Cowled C."/>
            <person name="Shi Z."/>
            <person name="Huang Z."/>
            <person name="Bishop-Lilly K.A."/>
            <person name="Fang X."/>
            <person name="Wynne J.W."/>
            <person name="Xiong Z."/>
            <person name="Baker M.L."/>
            <person name="Zhao W."/>
            <person name="Tachedjian M."/>
            <person name="Zhu Y."/>
            <person name="Zhou P."/>
            <person name="Jiang X."/>
            <person name="Ng J."/>
            <person name="Yang L."/>
            <person name="Wu L."/>
            <person name="Xiao J."/>
            <person name="Feng Y."/>
            <person name="Chen Y."/>
            <person name="Sun X."/>
            <person name="Zhang Y."/>
            <person name="Marsh G.A."/>
            <person name="Crameri G."/>
            <person name="Broder C.C."/>
            <person name="Frey K.G."/>
            <person name="Wang L.F."/>
            <person name="Wang J."/>
        </authorList>
    </citation>
    <scope>NUCLEOTIDE SEQUENCE [LARGE SCALE GENOMIC DNA]</scope>
</reference>
<accession>L5M4F2</accession>
<dbReference type="GO" id="GO:0030488">
    <property type="term" value="P:tRNA methylation"/>
    <property type="evidence" value="ECO:0007669"/>
    <property type="project" value="TreeGrafter"/>
</dbReference>
<dbReference type="GO" id="GO:0008168">
    <property type="term" value="F:methyltransferase activity"/>
    <property type="evidence" value="ECO:0007669"/>
    <property type="project" value="UniProtKB-KW"/>
</dbReference>
<dbReference type="PANTHER" id="PTHR12773:SF0">
    <property type="entry name" value="MULTIFUNCTIONAL METHYLTRANSFERASE SUBUNIT TRM112-LIKE PROTEIN"/>
    <property type="match status" value="1"/>
</dbReference>
<dbReference type="PANTHER" id="PTHR12773">
    <property type="entry name" value="UPF0315 PROTEIN-RELATED"/>
    <property type="match status" value="1"/>
</dbReference>
<dbReference type="EMBL" id="KB104502">
    <property type="protein sequence ID" value="ELK33207.1"/>
    <property type="molecule type" value="Genomic_DNA"/>
</dbReference>
<organism evidence="1 2">
    <name type="scientific">Myotis davidii</name>
    <name type="common">David's myotis</name>
    <dbReference type="NCBI Taxonomy" id="225400"/>
    <lineage>
        <taxon>Eukaryota</taxon>
        <taxon>Metazoa</taxon>
        <taxon>Chordata</taxon>
        <taxon>Craniata</taxon>
        <taxon>Vertebrata</taxon>
        <taxon>Euteleostomi</taxon>
        <taxon>Mammalia</taxon>
        <taxon>Eutheria</taxon>
        <taxon>Laurasiatheria</taxon>
        <taxon>Chiroptera</taxon>
        <taxon>Yangochiroptera</taxon>
        <taxon>Vespertilionidae</taxon>
        <taxon>Myotis</taxon>
    </lineage>
</organism>